<protein>
    <submittedName>
        <fullName evidence="1">Uncharacterized protein</fullName>
    </submittedName>
</protein>
<name>A0A9W9Y7G0_9CNID</name>
<evidence type="ECO:0000313" key="2">
    <source>
        <dbReference type="Proteomes" id="UP001163046"/>
    </source>
</evidence>
<accession>A0A9W9Y7G0</accession>
<gene>
    <name evidence="1" type="ORF">OS493_036129</name>
</gene>
<dbReference type="EMBL" id="MU827835">
    <property type="protein sequence ID" value="KAJ7319486.1"/>
    <property type="molecule type" value="Genomic_DNA"/>
</dbReference>
<dbReference type="OrthoDB" id="5980834at2759"/>
<sequence length="199" mass="22701">MRLDVEVKKLEAKEEIADIQTWNTHLDTKLDEADNEVGKARKWLDDRKKVTEVLAQEEKMRFEEKLHKTKLEFQTELQASQRSQHPHVQAQTSTKLISFHSLVKRISEFGEKLTYCMQALQTLKKLEQVNGMVSMTLDKLPAIRGDLARTDPNWESWNAILGSGSTVDKTKASGYNASRTRTRANTQTISTPKQVLSCA</sequence>
<keyword evidence="2" id="KW-1185">Reference proteome</keyword>
<dbReference type="AlphaFoldDB" id="A0A9W9Y7G0"/>
<reference evidence="1" key="1">
    <citation type="submission" date="2023-01" db="EMBL/GenBank/DDBJ databases">
        <title>Genome assembly of the deep-sea coral Lophelia pertusa.</title>
        <authorList>
            <person name="Herrera S."/>
            <person name="Cordes E."/>
        </authorList>
    </citation>
    <scope>NUCLEOTIDE SEQUENCE</scope>
    <source>
        <strain evidence="1">USNM1676648</strain>
        <tissue evidence="1">Polyp</tissue>
    </source>
</reference>
<organism evidence="1 2">
    <name type="scientific">Desmophyllum pertusum</name>
    <dbReference type="NCBI Taxonomy" id="174260"/>
    <lineage>
        <taxon>Eukaryota</taxon>
        <taxon>Metazoa</taxon>
        <taxon>Cnidaria</taxon>
        <taxon>Anthozoa</taxon>
        <taxon>Hexacorallia</taxon>
        <taxon>Scleractinia</taxon>
        <taxon>Caryophylliina</taxon>
        <taxon>Caryophylliidae</taxon>
        <taxon>Desmophyllum</taxon>
    </lineage>
</organism>
<proteinExistence type="predicted"/>
<dbReference type="Proteomes" id="UP001163046">
    <property type="component" value="Unassembled WGS sequence"/>
</dbReference>
<comment type="caution">
    <text evidence="1">The sequence shown here is derived from an EMBL/GenBank/DDBJ whole genome shotgun (WGS) entry which is preliminary data.</text>
</comment>
<evidence type="ECO:0000313" key="1">
    <source>
        <dbReference type="EMBL" id="KAJ7319486.1"/>
    </source>
</evidence>